<dbReference type="SUPFAM" id="SSF48498">
    <property type="entry name" value="Tetracyclin repressor-like, C-terminal domain"/>
    <property type="match status" value="1"/>
</dbReference>
<dbReference type="RefSeq" id="WP_245861642.1">
    <property type="nucleotide sequence ID" value="NZ_PGFB01000004.1"/>
</dbReference>
<feature type="DNA-binding region" description="H-T-H motif" evidence="4">
    <location>
        <begin position="34"/>
        <end position="53"/>
    </location>
</feature>
<dbReference type="InterPro" id="IPR011075">
    <property type="entry name" value="TetR_C"/>
</dbReference>
<keyword evidence="3" id="KW-0804">Transcription</keyword>
<evidence type="ECO:0000256" key="1">
    <source>
        <dbReference type="ARBA" id="ARBA00023015"/>
    </source>
</evidence>
<evidence type="ECO:0000256" key="3">
    <source>
        <dbReference type="ARBA" id="ARBA00023163"/>
    </source>
</evidence>
<gene>
    <name evidence="6" type="ORF">CLV54_2305</name>
</gene>
<accession>A0A2M9BTW1</accession>
<dbReference type="EMBL" id="PGFB01000004">
    <property type="protein sequence ID" value="PJJ61361.1"/>
    <property type="molecule type" value="Genomic_DNA"/>
</dbReference>
<dbReference type="Pfam" id="PF00440">
    <property type="entry name" value="TetR_N"/>
    <property type="match status" value="1"/>
</dbReference>
<dbReference type="GO" id="GO:0003700">
    <property type="term" value="F:DNA-binding transcription factor activity"/>
    <property type="evidence" value="ECO:0007669"/>
    <property type="project" value="TreeGrafter"/>
</dbReference>
<reference evidence="6 7" key="1">
    <citation type="submission" date="2017-11" db="EMBL/GenBank/DDBJ databases">
        <title>Genomic Encyclopedia of Archaeal and Bacterial Type Strains, Phase II (KMG-II): From Individual Species to Whole Genera.</title>
        <authorList>
            <person name="Goeker M."/>
        </authorList>
    </citation>
    <scope>NUCLEOTIDE SEQUENCE [LARGE SCALE GENOMIC DNA]</scope>
    <source>
        <strain evidence="6 7">DSM 25625</strain>
    </source>
</reference>
<keyword evidence="7" id="KW-1185">Reference proteome</keyword>
<protein>
    <submittedName>
        <fullName evidence="6">AcrR family transcriptional regulator</fullName>
    </submittedName>
</protein>
<evidence type="ECO:0000259" key="5">
    <source>
        <dbReference type="PROSITE" id="PS50977"/>
    </source>
</evidence>
<dbReference type="SUPFAM" id="SSF46689">
    <property type="entry name" value="Homeodomain-like"/>
    <property type="match status" value="1"/>
</dbReference>
<dbReference type="InterPro" id="IPR009057">
    <property type="entry name" value="Homeodomain-like_sf"/>
</dbReference>
<name>A0A2M9BTW1_9MICO</name>
<dbReference type="PRINTS" id="PR00455">
    <property type="entry name" value="HTHTETR"/>
</dbReference>
<evidence type="ECO:0000313" key="7">
    <source>
        <dbReference type="Proteomes" id="UP000230161"/>
    </source>
</evidence>
<dbReference type="AlphaFoldDB" id="A0A2M9BTW1"/>
<dbReference type="Pfam" id="PF16925">
    <property type="entry name" value="TetR_C_13"/>
    <property type="match status" value="1"/>
</dbReference>
<dbReference type="InterPro" id="IPR001647">
    <property type="entry name" value="HTH_TetR"/>
</dbReference>
<dbReference type="Proteomes" id="UP000230161">
    <property type="component" value="Unassembled WGS sequence"/>
</dbReference>
<organism evidence="6 7">
    <name type="scientific">Compostimonas suwonensis</name>
    <dbReference type="NCBI Taxonomy" id="1048394"/>
    <lineage>
        <taxon>Bacteria</taxon>
        <taxon>Bacillati</taxon>
        <taxon>Actinomycetota</taxon>
        <taxon>Actinomycetes</taxon>
        <taxon>Micrococcales</taxon>
        <taxon>Microbacteriaceae</taxon>
        <taxon>Compostimonas</taxon>
    </lineage>
</organism>
<feature type="domain" description="HTH tetR-type" evidence="5">
    <location>
        <begin position="11"/>
        <end position="71"/>
    </location>
</feature>
<comment type="caution">
    <text evidence="6">The sequence shown here is derived from an EMBL/GenBank/DDBJ whole genome shotgun (WGS) entry which is preliminary data.</text>
</comment>
<evidence type="ECO:0000313" key="6">
    <source>
        <dbReference type="EMBL" id="PJJ61361.1"/>
    </source>
</evidence>
<dbReference type="PANTHER" id="PTHR30055:SF200">
    <property type="entry name" value="HTH-TYPE TRANSCRIPTIONAL REPRESSOR BDCR"/>
    <property type="match status" value="1"/>
</dbReference>
<dbReference type="Gene3D" id="1.10.357.10">
    <property type="entry name" value="Tetracycline Repressor, domain 2"/>
    <property type="match status" value="1"/>
</dbReference>
<keyword evidence="1" id="KW-0805">Transcription regulation</keyword>
<dbReference type="PANTHER" id="PTHR30055">
    <property type="entry name" value="HTH-TYPE TRANSCRIPTIONAL REGULATOR RUTR"/>
    <property type="match status" value="1"/>
</dbReference>
<evidence type="ECO:0000256" key="4">
    <source>
        <dbReference type="PROSITE-ProRule" id="PRU00335"/>
    </source>
</evidence>
<keyword evidence="2 4" id="KW-0238">DNA-binding</keyword>
<dbReference type="InterPro" id="IPR050109">
    <property type="entry name" value="HTH-type_TetR-like_transc_reg"/>
</dbReference>
<dbReference type="InterPro" id="IPR036271">
    <property type="entry name" value="Tet_transcr_reg_TetR-rel_C_sf"/>
</dbReference>
<proteinExistence type="predicted"/>
<evidence type="ECO:0000256" key="2">
    <source>
        <dbReference type="ARBA" id="ARBA00023125"/>
    </source>
</evidence>
<dbReference type="GO" id="GO:0000976">
    <property type="term" value="F:transcription cis-regulatory region binding"/>
    <property type="evidence" value="ECO:0007669"/>
    <property type="project" value="TreeGrafter"/>
</dbReference>
<dbReference type="PROSITE" id="PS50977">
    <property type="entry name" value="HTH_TETR_2"/>
    <property type="match status" value="1"/>
</dbReference>
<sequence length="197" mass="21116">MTITAIETKSSASRAAILATSSRLFYEEGIRSVGVDRIVDEARSTRATFYRHFPSKDDLVVAYLRERSAAYRAALSEGRGLYPDTGPDAARRILHATLAAIDAEGSSAAFRGCPFINAAAEFSDPAHPARLVVDEHRRWFHDSLEELLTDAGNADPAAAAEQLVLLRDGAMVSGYLDDPRAAGRALLAAGAAIIDGR</sequence>